<reference evidence="1" key="1">
    <citation type="journal article" date="2022" name="Int. J. Mol. Sci.">
        <title>Draft Genome of Tanacetum Coccineum: Genomic Comparison of Closely Related Tanacetum-Family Plants.</title>
        <authorList>
            <person name="Yamashiro T."/>
            <person name="Shiraishi A."/>
            <person name="Nakayama K."/>
            <person name="Satake H."/>
        </authorList>
    </citation>
    <scope>NUCLEOTIDE SEQUENCE</scope>
</reference>
<dbReference type="Proteomes" id="UP001151760">
    <property type="component" value="Unassembled WGS sequence"/>
</dbReference>
<comment type="caution">
    <text evidence="1">The sequence shown here is derived from an EMBL/GenBank/DDBJ whole genome shotgun (WGS) entry which is preliminary data.</text>
</comment>
<sequence length="232" mass="26042">MDEPLGLGYEADRRCALESTEEIAPSTYEVGQSSRSLPEKQGAERVYAFRQATLDTWVDLKDGRVYIDIPAYAPLVAPVQTPPSLEWSFSSLPISPSSTLVPSPIASPVSTPTATILVDEDQFIEIGAQLELHESILHDHTQLLDALPPTLFADIDRDVMELYTRSGVRPVFALEAWAGHVDTRMVDMSRAGYDDHRLIHDMLVQQTVMQRELQEMKSRVSALEQERGRREH</sequence>
<dbReference type="EMBL" id="BQNB010008621">
    <property type="protein sequence ID" value="GJS51948.1"/>
    <property type="molecule type" value="Genomic_DNA"/>
</dbReference>
<reference evidence="1" key="2">
    <citation type="submission" date="2022-01" db="EMBL/GenBank/DDBJ databases">
        <authorList>
            <person name="Yamashiro T."/>
            <person name="Shiraishi A."/>
            <person name="Satake H."/>
            <person name="Nakayama K."/>
        </authorList>
    </citation>
    <scope>NUCLEOTIDE SEQUENCE</scope>
</reference>
<evidence type="ECO:0000313" key="1">
    <source>
        <dbReference type="EMBL" id="GJS51948.1"/>
    </source>
</evidence>
<accession>A0ABQ4WGE9</accession>
<organism evidence="1 2">
    <name type="scientific">Tanacetum coccineum</name>
    <dbReference type="NCBI Taxonomy" id="301880"/>
    <lineage>
        <taxon>Eukaryota</taxon>
        <taxon>Viridiplantae</taxon>
        <taxon>Streptophyta</taxon>
        <taxon>Embryophyta</taxon>
        <taxon>Tracheophyta</taxon>
        <taxon>Spermatophyta</taxon>
        <taxon>Magnoliopsida</taxon>
        <taxon>eudicotyledons</taxon>
        <taxon>Gunneridae</taxon>
        <taxon>Pentapetalae</taxon>
        <taxon>asterids</taxon>
        <taxon>campanulids</taxon>
        <taxon>Asterales</taxon>
        <taxon>Asteraceae</taxon>
        <taxon>Asteroideae</taxon>
        <taxon>Anthemideae</taxon>
        <taxon>Anthemidinae</taxon>
        <taxon>Tanacetum</taxon>
    </lineage>
</organism>
<protein>
    <submittedName>
        <fullName evidence="1">Uncharacterized protein</fullName>
    </submittedName>
</protein>
<gene>
    <name evidence="1" type="ORF">Tco_0625310</name>
</gene>
<proteinExistence type="predicted"/>
<name>A0ABQ4WGE9_9ASTR</name>
<evidence type="ECO:0000313" key="2">
    <source>
        <dbReference type="Proteomes" id="UP001151760"/>
    </source>
</evidence>
<keyword evidence="2" id="KW-1185">Reference proteome</keyword>